<dbReference type="AlphaFoldDB" id="A0A7S1B204"/>
<sequence length="309" mass="34927">MAASPELLLRSKNSLYEFQQTMEGFEANGPTKKSLRAEVDMLQAQLEHAQSDVSALWSHSEQHGLFMETIRKEVKDLRVDHSAQLKHCLAEVSFLTAREGQQQLLAASSMEDLEKSLRTDLGILSSSHNALAADVPVLVSKAMQSQQNISDLVQVAVQPYWAELESVRLELGRLKLRQDSIPLVDSGVTLGLGRSDSSRSRTPLDDQVALLDSRLLTLVAQVESNRIAVAAVQTSFRELQGQEVQVDRLRSTELPREIGELHREVEELRTSMEMERAQNMAQVRSLTCFRCWMLFRVSFRGVLRRWRSK</sequence>
<dbReference type="EMBL" id="HBFQ01065164">
    <property type="protein sequence ID" value="CAD8871885.1"/>
    <property type="molecule type" value="Transcribed_RNA"/>
</dbReference>
<accession>A0A7S1B204</accession>
<organism evidence="1">
    <name type="scientific">Noctiluca scintillans</name>
    <name type="common">Sea sparkle</name>
    <name type="synonym">Red tide dinoflagellate</name>
    <dbReference type="NCBI Taxonomy" id="2966"/>
    <lineage>
        <taxon>Eukaryota</taxon>
        <taxon>Sar</taxon>
        <taxon>Alveolata</taxon>
        <taxon>Dinophyceae</taxon>
        <taxon>Noctilucales</taxon>
        <taxon>Noctilucaceae</taxon>
        <taxon>Noctiluca</taxon>
    </lineage>
</organism>
<proteinExistence type="predicted"/>
<name>A0A7S1B204_NOCSC</name>
<evidence type="ECO:0000313" key="1">
    <source>
        <dbReference type="EMBL" id="CAD8871885.1"/>
    </source>
</evidence>
<gene>
    <name evidence="1" type="ORF">NSCI0253_LOCUS46242</name>
</gene>
<reference evidence="1" key="1">
    <citation type="submission" date="2021-01" db="EMBL/GenBank/DDBJ databases">
        <authorList>
            <person name="Corre E."/>
            <person name="Pelletier E."/>
            <person name="Niang G."/>
            <person name="Scheremetjew M."/>
            <person name="Finn R."/>
            <person name="Kale V."/>
            <person name="Holt S."/>
            <person name="Cochrane G."/>
            <person name="Meng A."/>
            <person name="Brown T."/>
            <person name="Cohen L."/>
        </authorList>
    </citation>
    <scope>NUCLEOTIDE SEQUENCE</scope>
</reference>
<protein>
    <submittedName>
        <fullName evidence="1">Uncharacterized protein</fullName>
    </submittedName>
</protein>